<dbReference type="InterPro" id="IPR013425">
    <property type="entry name" value="Autotrns_rpt"/>
</dbReference>
<dbReference type="EMBL" id="JAUJYW010000001">
    <property type="protein sequence ID" value="MDN8598164.1"/>
    <property type="molecule type" value="Genomic_DNA"/>
</dbReference>
<dbReference type="RefSeq" id="WP_301696567.1">
    <property type="nucleotide sequence ID" value="NZ_JAUJYW010000001.1"/>
</dbReference>
<name>A0ABT8PPI3_9ENTR</name>
<dbReference type="Gene3D" id="2.40.128.130">
    <property type="entry name" value="Autotransporter beta-domain"/>
    <property type="match status" value="1"/>
</dbReference>
<dbReference type="SUPFAM" id="SSF103515">
    <property type="entry name" value="Autotransporter"/>
    <property type="match status" value="1"/>
</dbReference>
<dbReference type="InterPro" id="IPR011050">
    <property type="entry name" value="Pectin_lyase_fold/virulence"/>
</dbReference>
<dbReference type="NCBIfam" id="TIGR02601">
    <property type="entry name" value="autotrns_rpt"/>
    <property type="match status" value="6"/>
</dbReference>
<protein>
    <submittedName>
        <fullName evidence="3">Autotransporter-associated beta strand repeat-containing protein</fullName>
    </submittedName>
</protein>
<dbReference type="Pfam" id="PF13018">
    <property type="entry name" value="ESPR"/>
    <property type="match status" value="1"/>
</dbReference>
<evidence type="ECO:0000259" key="2">
    <source>
        <dbReference type="PROSITE" id="PS51208"/>
    </source>
</evidence>
<dbReference type="Pfam" id="PF18883">
    <property type="entry name" value="AC_1"/>
    <property type="match status" value="1"/>
</dbReference>
<comment type="caution">
    <text evidence="3">The sequence shown here is derived from an EMBL/GenBank/DDBJ whole genome shotgun (WGS) entry which is preliminary data.</text>
</comment>
<accession>A0ABT8PPI3</accession>
<dbReference type="InterPro" id="IPR005546">
    <property type="entry name" value="Autotransporte_beta"/>
</dbReference>
<dbReference type="SMART" id="SM00710">
    <property type="entry name" value="PbH1"/>
    <property type="match status" value="9"/>
</dbReference>
<dbReference type="InterPro" id="IPR036709">
    <property type="entry name" value="Autotransporte_beta_dom_sf"/>
</dbReference>
<evidence type="ECO:0000256" key="1">
    <source>
        <dbReference type="ARBA" id="ARBA00022729"/>
    </source>
</evidence>
<dbReference type="SUPFAM" id="SSF51126">
    <property type="entry name" value="Pectin lyase-like"/>
    <property type="match status" value="4"/>
</dbReference>
<gene>
    <name evidence="3" type="ORF">Q0A17_01860</name>
</gene>
<dbReference type="Gene3D" id="2.160.20.20">
    <property type="match status" value="2"/>
</dbReference>
<proteinExistence type="predicted"/>
<dbReference type="PANTHER" id="PTHR35037:SF3">
    <property type="entry name" value="C-TERMINAL REGION OF AIDA-LIKE PROTEIN"/>
    <property type="match status" value="1"/>
</dbReference>
<keyword evidence="4" id="KW-1185">Reference proteome</keyword>
<dbReference type="InterPro" id="IPR012332">
    <property type="entry name" value="Autotransporter_pectin_lyase_C"/>
</dbReference>
<evidence type="ECO:0000313" key="4">
    <source>
        <dbReference type="Proteomes" id="UP001174867"/>
    </source>
</evidence>
<dbReference type="InterPro" id="IPR051551">
    <property type="entry name" value="Autotransporter_adhesion"/>
</dbReference>
<dbReference type="SMART" id="SM00869">
    <property type="entry name" value="Autotransporter"/>
    <property type="match status" value="1"/>
</dbReference>
<dbReference type="CDD" id="cd01344">
    <property type="entry name" value="PL2_Passenger_AT"/>
    <property type="match status" value="1"/>
</dbReference>
<keyword evidence="1" id="KW-0732">Signal</keyword>
<dbReference type="Pfam" id="PF12951">
    <property type="entry name" value="PATR"/>
    <property type="match status" value="7"/>
</dbReference>
<sequence>MNKVYSIIWNAALGLWVVVSELSCGKKKSSTRKSVSIIAATALTGVSMVATANPINTYGNRNISNDFQNQEISAGVHNGVYDYGFLYEDQNASKQLNISGALPTIEYGQSGVVDSTTIKELLEAGKITLTATSADNQTTTKITTVDQLAGYLFHYQSSTPSQNVDFAISDPADPENTASIKVFDTSDLANFLSVMDLGSVVLNTYDANQAKIYKQFGFALADKGATANLNIGDDTQNASAKANTIELMAKDSSLLEAQNANSKVNWQSDNYVKFGAAPVVPGKEFQSGTTTDTFGNDVTVMTYGYDKDGKVVETGNRTFSITDVAGLAQFNDWLLGTSNDATVSPDGKKVSQIQLWLDAGVVTKVSDAQAKYASLIDDLLNSDKAADSVNWDYDVWTDGLAHNNNATAGSGELHAVYANGQGTTGTIQDGSILAVDGSINGVMKASGGGVINNQGQLNALRTSGGLSLAVGMLADNSTATNNGTINSGLFIDKNGNQNVNSYGAYGMQGQGSSTVTNNGTINQAITTDDYGTASAADPWNNSRPNSSLTLAIGMQLSGETTGVNKGQINVVDGRKDGQSFGKGTAYGVEVDGKSTFVNEKGASISLGRNANDTTQDVLMPGGSSQSAGILTKSAGDVTNNGTITLGTGVRNAAGILIGNATGNVINTGTITVNGDKSAGDSKNFGISVRDSGAENNQVIRNDGQINVNGTNNVGIHISASNKAAEATTSATGTITVAGTGGTTDRNYAVWVEGNDANRATANVNSHITLQQVGNIGVHVRDNAVANVDSISSPTFNNTDQIGYYLFGKGATANIGKAVMDDNGQARTTIFRIAKGAEFDGNTENPVTHIPSNLELTLKGENSTGVLATGVGSTVDTGEAKFTVEGAGAAALVIEGGASGTISDKTTINLTGTDTTAGIVDGQAHKLNGKDNDGAARDTTLTSNAKITSVAGGNNVIAYVTKNLGNLILDGKALIDLASKNSIGVDVQQGGRFTNNSTSALHVADGIGVRASGNDAQIKKLGTILVDDGTAGVLLAKDARLSISSGTGGQPDKITTNGTADGIRLEAGAGSLSAQGVTISALGSGAGIQNNAERSDITLNKVTINANDGPGIRTSVELNVKDGADNELNVTGAGTGFAFEKQDGSATTGNLNIGTGYTVLVHNDANNATGSGILAKTNGNLTTRANITVQDTTGDSAIIAKNVSALSNSGTIVSNSTSGKAVIDASGDNGKSITNSGTVQAASDRAIAIQSGLGNDTINISGKTVGIINTGRGSDSFTWNQGTFAGEVNFDGTSGNNNANIGDVSLKETRHITTQAGSGNALTFTNTHGDAAKIGSLTADNLSTGTNIGDGWDSLTLTGAQADMRIVEDLKLKSETIAVNDGATLRTGDHREASSSAATINNYAVTTSGSGSRVIFDTQGDGVGAQQVYSGIISGDGRFERAAGGTTIFTANNTYTGSTTIDNTGTLQLGVGGTSGGIAEVSTILDNGLLAINRSDDVRLNGVISGSGALQQIGDGTTRLTGDNTYQGQTTVKTGTLLINGDQSAATGATDVNGSATLGGVGVIGGDVAMNNSTTISAGDGGAGTLTIKGDLKLGNQTTSDFQLGQAFVPGGARNDLIDVAGDLKLDGTLNVTESAGGQFGPGVYRIYNYGGNLDNQTLDLGSVPSGQDKSNIFVQTILKNQVNLVNANGVTLQFWDGQTSGSNHGKSGIEGNGAIDGGDGKWMAIGDNGDNNWTQQDGNGNAPWAQKAFAVFTGKAGTVEVDDAAGKVAFSGAQFGTDGYVVKGDALNGYATTAGGNELMLRVGEGAAGADVTATIESRILEGDSADKLTLVKTDLGRLILTGENEYRGGTRIDGGTLQISSDKNLGQAGTGLAINNASTLQLGADLSTDRTITLGANKDAEVFDLNSHHFTPTGDITGAGKLKVTSSSSTAGSTLTFDRANSYQGATEIAGTGKANNVTVNVSKTGAFGSNASSTVDVNKGATLNVSGADTSLQSLTMNIADSLLTLADTVTAAGSTLNLTEKAKAIFSQQATAENAKINLNSGSTAVFTDNTTAGNSRIAVSSDSTLALQDDASGGNAIVTNSGLMTFADNAMAEMAQVKNQAGGNVDIRGVNSATSIGSLSGAGNVELGDKRLSLGNLSLDDTISGIISGTDGSLAKIGDGTLTLTGDNTYTGTTDVDQGVLLVNGNQSAATGLVTVKSGATLGGDGIIGGTVNVDDNGHITAGAALNSVGKLTTGSLNLSDNSQLDYQFGQANTPGGAFNDLINVNGDLTLDGKLNIETTPGGSFDVGVYRVINYTGTLTNNVMDIADAPEAADSLYVQTSVKNQVNLVNHAGLTLRFWDGTGGENGELKNNGVINGGDGIWQSSKGNDNWTTDESTPEGILNAPFTDAAFAVFEGEAGNVTVDNSKGDVIISGAQFATDGYHVGGEAITTNTANTLIRVGDGTVDGAKYTATIDSQIRGTGGLNKGDLGTLILNGDNTYSGGTTITAGTLQVAGDKNLGAPETGITFNGGTLKYGEAFNTARQVTLESGGGTFDTNSHNVALLTEVEGNGHLTKTGKGTLTLTQDNTYTGGTTIAQGTLQLGTGGNIGSIQGDIVDNGALNINRANTYAISGNISGTGMLLQTGSGTTVLEGSNSYSGVTLVANGVLQAGGENTLSAASQHYVLEGTTLNTQGYNQTVAGLDNSGDVSLLGQQVGSTLTVKGDYNAKGGTLNIAASQDASGNGIADRLVIDGGKASGSTLLDVDGSGLGAPTVGDGIEVVTALNGATTTAQSTQDAFHLASDRMAAGAFEYQLHAGNAQGQGENWYLRSEYRPETMLINGLASVVRQGDLSLLGNMHQRMGDDIKPGIDEDNRAWARMIGYSGKTKLDDATGTETSSHTTGIQVGADLYGGANWKAGVYASVLDIDSSVNGTNVGSAGKGGNIDDNGFYIGGYATWFSETGMYVDNVLQYGNHDSRLAASGNSDSYTVKGNTLTASTEVGKPFRLGASAWSLEPQAQLIYQYSDFDDSTLNGSTKTKVKMDTADSFTARLGVRLVGDYDTNHGKIQPYGRVNLWQGLGSKDKTHFSNAVATTTLESSQQYSSTEVAAGMTWTIDRDLQVYGELGTQFSNGGSKAQVEAPINASIGFKKMF</sequence>
<dbReference type="InterPro" id="IPR043990">
    <property type="entry name" value="AC_1"/>
</dbReference>
<dbReference type="InterPro" id="IPR024973">
    <property type="entry name" value="ESPR"/>
</dbReference>
<dbReference type="InterPro" id="IPR006626">
    <property type="entry name" value="PbH1"/>
</dbReference>
<feature type="domain" description="Autotransporter" evidence="2">
    <location>
        <begin position="2852"/>
        <end position="3135"/>
    </location>
</feature>
<dbReference type="Proteomes" id="UP001174867">
    <property type="component" value="Unassembled WGS sequence"/>
</dbReference>
<organism evidence="3 4">
    <name type="scientific">Citrobacter enshiensis</name>
    <dbReference type="NCBI Taxonomy" id="2971264"/>
    <lineage>
        <taxon>Bacteria</taxon>
        <taxon>Pseudomonadati</taxon>
        <taxon>Pseudomonadota</taxon>
        <taxon>Gammaproteobacteria</taxon>
        <taxon>Enterobacterales</taxon>
        <taxon>Enterobacteriaceae</taxon>
        <taxon>Citrobacter</taxon>
    </lineage>
</organism>
<dbReference type="PANTHER" id="PTHR35037">
    <property type="entry name" value="C-TERMINAL REGION OF AIDA-LIKE PROTEIN"/>
    <property type="match status" value="1"/>
</dbReference>
<reference evidence="3 4" key="1">
    <citation type="submission" date="2023-07" db="EMBL/GenBank/DDBJ databases">
        <title>Citrobacter selenititolerans sp. nov., isolated from seleniferous soil.</title>
        <authorList>
            <person name="Zhang S."/>
            <person name="Li K."/>
            <person name="Peng J."/>
            <person name="Wang H."/>
            <person name="Sun J."/>
            <person name="Guo Y."/>
        </authorList>
    </citation>
    <scope>NUCLEOTIDE SEQUENCE [LARGE SCALE GENOMIC DNA]</scope>
    <source>
        <strain evidence="3 4">S2-9</strain>
    </source>
</reference>
<evidence type="ECO:0000313" key="3">
    <source>
        <dbReference type="EMBL" id="MDN8598164.1"/>
    </source>
</evidence>
<dbReference type="PROSITE" id="PS51208">
    <property type="entry name" value="AUTOTRANSPORTER"/>
    <property type="match status" value="1"/>
</dbReference>